<proteinExistence type="inferred from homology"/>
<keyword evidence="6 8" id="KW-1133">Transmembrane helix</keyword>
<comment type="function">
    <text evidence="8">Acts as a magnesium transporter.</text>
</comment>
<evidence type="ECO:0000256" key="6">
    <source>
        <dbReference type="ARBA" id="ARBA00022989"/>
    </source>
</evidence>
<evidence type="ECO:0000256" key="1">
    <source>
        <dbReference type="ARBA" id="ARBA00004141"/>
    </source>
</evidence>
<dbReference type="Gene3D" id="3.10.580.10">
    <property type="entry name" value="CBS-domain"/>
    <property type="match status" value="1"/>
</dbReference>
<dbReference type="InterPro" id="IPR006667">
    <property type="entry name" value="SLC41_membr_dom"/>
</dbReference>
<evidence type="ECO:0000256" key="3">
    <source>
        <dbReference type="ARBA" id="ARBA00022448"/>
    </source>
</evidence>
<sequence length="442" mass="50203">MKERLEQLLISKNTSLIEEIMQYQSCEIAKEIERFPLSKQVELMDIFPVNESIQIMKYLIPDQQYSILINLPKFKTKIIMNTKPNRDLIDFLLAIHSTQRKEMMHYLDGNVKKDIHNLISLNANNMRGLLENDYISIREAWSVKRAFSHIRKTATDIKYFSNIYIVDNYGYLNGVVSIHKLLSADDDVLVSDIMIRKVVTAQIDEDSQSILKRLTSMNVSELPVVTKDHRLIGSVALNGAIYSTENHHIENTYKLDYYQSSHQPYLNSSIWSIYWKRIPWLLVLFIAEAYTSTVISYYEEVIAHVVALSFFIPLLIGTGGNTGTQVVTTLVCALKVEEIKFKDIFHVMKKEILVGIFLGFTLGGAALIRAYTLGMGQEIAKVVAISALFVVIWSSFVASVLPLILNKLKLDATVISGPFITTLVDGTGLIIYFTVAKIYLNI</sequence>
<dbReference type="SUPFAM" id="SSF158791">
    <property type="entry name" value="MgtE N-terminal domain-like"/>
    <property type="match status" value="1"/>
</dbReference>
<dbReference type="InterPro" id="IPR038076">
    <property type="entry name" value="MgtE_N_sf"/>
</dbReference>
<feature type="domain" description="CBS" evidence="9">
    <location>
        <begin position="132"/>
        <end position="184"/>
    </location>
</feature>
<feature type="domain" description="Magnesium transporter MgtE intracellular" evidence="11">
    <location>
        <begin position="27"/>
        <end position="119"/>
    </location>
</feature>
<dbReference type="GO" id="GO:0005886">
    <property type="term" value="C:plasma membrane"/>
    <property type="evidence" value="ECO:0007669"/>
    <property type="project" value="UniProtKB-SubCell"/>
</dbReference>
<dbReference type="Gene3D" id="1.25.60.10">
    <property type="entry name" value="MgtE N-terminal domain-like"/>
    <property type="match status" value="1"/>
</dbReference>
<evidence type="ECO:0000313" key="12">
    <source>
        <dbReference type="EMBL" id="SCL85735.1"/>
    </source>
</evidence>
<gene>
    <name evidence="12" type="ORF">BCB44BAC_00812</name>
</gene>
<dbReference type="InterPro" id="IPR036739">
    <property type="entry name" value="SLC41_membr_dom_sf"/>
</dbReference>
<evidence type="ECO:0000259" key="9">
    <source>
        <dbReference type="Pfam" id="PF00571"/>
    </source>
</evidence>
<dbReference type="NCBIfam" id="TIGR00400">
    <property type="entry name" value="mgtE"/>
    <property type="match status" value="1"/>
</dbReference>
<evidence type="ECO:0000259" key="10">
    <source>
        <dbReference type="Pfam" id="PF01769"/>
    </source>
</evidence>
<comment type="similarity">
    <text evidence="2 8">Belongs to the SLC41A transporter family.</text>
</comment>
<dbReference type="GO" id="GO:0046872">
    <property type="term" value="F:metal ion binding"/>
    <property type="evidence" value="ECO:0007669"/>
    <property type="project" value="UniProtKB-KW"/>
</dbReference>
<evidence type="ECO:0000256" key="5">
    <source>
        <dbReference type="ARBA" id="ARBA00022842"/>
    </source>
</evidence>
<dbReference type="RefSeq" id="WP_011983827.1">
    <property type="nucleotide sequence ID" value="NZ_CP024096.1"/>
</dbReference>
<feature type="transmembrane region" description="Helical" evidence="8">
    <location>
        <begin position="417"/>
        <end position="440"/>
    </location>
</feature>
<feature type="domain" description="CBS" evidence="9">
    <location>
        <begin position="190"/>
        <end position="235"/>
    </location>
</feature>
<feature type="transmembrane region" description="Helical" evidence="8">
    <location>
        <begin position="310"/>
        <end position="331"/>
    </location>
</feature>
<name>A0AAX2CDC3_9BACI</name>
<dbReference type="GO" id="GO:0015095">
    <property type="term" value="F:magnesium ion transmembrane transporter activity"/>
    <property type="evidence" value="ECO:0007669"/>
    <property type="project" value="UniProtKB-UniRule"/>
</dbReference>
<keyword evidence="8" id="KW-1003">Cell membrane</keyword>
<keyword evidence="8" id="KW-0479">Metal-binding</keyword>
<evidence type="ECO:0000259" key="11">
    <source>
        <dbReference type="Pfam" id="PF03448"/>
    </source>
</evidence>
<organism evidence="12 13">
    <name type="scientific">Bacillus cytotoxicus</name>
    <dbReference type="NCBI Taxonomy" id="580165"/>
    <lineage>
        <taxon>Bacteria</taxon>
        <taxon>Bacillati</taxon>
        <taxon>Bacillota</taxon>
        <taxon>Bacilli</taxon>
        <taxon>Bacillales</taxon>
        <taxon>Bacillaceae</taxon>
        <taxon>Bacillus</taxon>
        <taxon>Bacillus cereus group</taxon>
    </lineage>
</organism>
<keyword evidence="5 8" id="KW-0460">Magnesium</keyword>
<dbReference type="Gene3D" id="1.10.357.20">
    <property type="entry name" value="SLC41 divalent cation transporters, integral membrane domain"/>
    <property type="match status" value="1"/>
</dbReference>
<dbReference type="InterPro" id="IPR046342">
    <property type="entry name" value="CBS_dom_sf"/>
</dbReference>
<comment type="subunit">
    <text evidence="8">Homodimer.</text>
</comment>
<evidence type="ECO:0000313" key="13">
    <source>
        <dbReference type="Proteomes" id="UP000242164"/>
    </source>
</evidence>
<feature type="domain" description="SLC41A/MgtE integral membrane" evidence="10">
    <location>
        <begin position="312"/>
        <end position="435"/>
    </location>
</feature>
<feature type="transmembrane region" description="Helical" evidence="8">
    <location>
        <begin position="383"/>
        <end position="405"/>
    </location>
</feature>
<evidence type="ECO:0000256" key="4">
    <source>
        <dbReference type="ARBA" id="ARBA00022692"/>
    </source>
</evidence>
<keyword evidence="3 8" id="KW-0813">Transport</keyword>
<accession>A0AAX2CDC3</accession>
<dbReference type="InterPro" id="IPR006669">
    <property type="entry name" value="MgtE_transporter"/>
</dbReference>
<keyword evidence="7 8" id="KW-0472">Membrane</keyword>
<reference evidence="12 13" key="1">
    <citation type="submission" date="2016-08" db="EMBL/GenBank/DDBJ databases">
        <authorList>
            <person name="Loux V."/>
            <person name="Rue O."/>
        </authorList>
    </citation>
    <scope>NUCLEOTIDE SEQUENCE [LARGE SCALE GENOMIC DNA]</scope>
    <source>
        <strain evidence="12 13">AFSSA_08CEB44bac</strain>
    </source>
</reference>
<dbReference type="InterPro" id="IPR006668">
    <property type="entry name" value="Mg_transptr_MgtE_intracell_dom"/>
</dbReference>
<comment type="subcellular location">
    <subcellularLocation>
        <location evidence="8">Cell membrane</location>
        <topology evidence="8">Multi-pass membrane protein</topology>
    </subcellularLocation>
    <subcellularLocation>
        <location evidence="1">Membrane</location>
        <topology evidence="1">Multi-pass membrane protein</topology>
    </subcellularLocation>
</comment>
<dbReference type="InterPro" id="IPR000644">
    <property type="entry name" value="CBS_dom"/>
</dbReference>
<dbReference type="Pfam" id="PF03448">
    <property type="entry name" value="MgtE_N"/>
    <property type="match status" value="1"/>
</dbReference>
<dbReference type="Pfam" id="PF01769">
    <property type="entry name" value="MgtE"/>
    <property type="match status" value="1"/>
</dbReference>
<feature type="transmembrane region" description="Helical" evidence="8">
    <location>
        <begin position="278"/>
        <end position="298"/>
    </location>
</feature>
<dbReference type="PANTHER" id="PTHR41394">
    <property type="entry name" value="MAGNESIUM TRANSPORTER MGTE"/>
    <property type="match status" value="1"/>
</dbReference>
<dbReference type="SUPFAM" id="SSF54631">
    <property type="entry name" value="CBS-domain pair"/>
    <property type="match status" value="1"/>
</dbReference>
<dbReference type="PANTHER" id="PTHR41394:SF8">
    <property type="entry name" value="MAGNESIUM TRANSPORTER MGTE"/>
    <property type="match status" value="1"/>
</dbReference>
<dbReference type="SUPFAM" id="SSF161093">
    <property type="entry name" value="MgtE membrane domain-like"/>
    <property type="match status" value="1"/>
</dbReference>
<evidence type="ECO:0000256" key="8">
    <source>
        <dbReference type="RuleBase" id="RU362011"/>
    </source>
</evidence>
<keyword evidence="4 8" id="KW-0812">Transmembrane</keyword>
<dbReference type="GeneID" id="33896105"/>
<protein>
    <recommendedName>
        <fullName evidence="8">Magnesium transporter MgtE</fullName>
    </recommendedName>
</protein>
<dbReference type="Pfam" id="PF00571">
    <property type="entry name" value="CBS"/>
    <property type="match status" value="2"/>
</dbReference>
<dbReference type="Proteomes" id="UP000242164">
    <property type="component" value="Unassembled WGS sequence"/>
</dbReference>
<dbReference type="EMBL" id="FMIK01000017">
    <property type="protein sequence ID" value="SCL85735.1"/>
    <property type="molecule type" value="Genomic_DNA"/>
</dbReference>
<comment type="caution">
    <text evidence="12">The sequence shown here is derived from an EMBL/GenBank/DDBJ whole genome shotgun (WGS) entry which is preliminary data.</text>
</comment>
<dbReference type="AlphaFoldDB" id="A0AAX2CDC3"/>
<evidence type="ECO:0000256" key="2">
    <source>
        <dbReference type="ARBA" id="ARBA00009749"/>
    </source>
</evidence>
<evidence type="ECO:0000256" key="7">
    <source>
        <dbReference type="ARBA" id="ARBA00023136"/>
    </source>
</evidence>
<feature type="transmembrane region" description="Helical" evidence="8">
    <location>
        <begin position="352"/>
        <end position="371"/>
    </location>
</feature>